<proteinExistence type="predicted"/>
<name>A0A0R3LJ55_9BRAD</name>
<reference evidence="1 2" key="1">
    <citation type="submission" date="2014-03" db="EMBL/GenBank/DDBJ databases">
        <title>Bradyrhizobium valentinum sp. nov., isolated from effective nodules of Lupinus mariae-josephae, a lupine endemic of basic-lime soils in Eastern Spain.</title>
        <authorList>
            <person name="Duran D."/>
            <person name="Rey L."/>
            <person name="Navarro A."/>
            <person name="Busquets A."/>
            <person name="Imperial J."/>
            <person name="Ruiz-Argueso T."/>
        </authorList>
    </citation>
    <scope>NUCLEOTIDE SEQUENCE [LARGE SCALE GENOMIC DNA]</scope>
    <source>
        <strain evidence="1 2">LmjM3</strain>
    </source>
</reference>
<dbReference type="EMBL" id="LLXX01000090">
    <property type="protein sequence ID" value="KRR07800.1"/>
    <property type="molecule type" value="Genomic_DNA"/>
</dbReference>
<dbReference type="Proteomes" id="UP000051913">
    <property type="component" value="Unassembled WGS sequence"/>
</dbReference>
<dbReference type="RefSeq" id="WP_057850772.1">
    <property type="nucleotide sequence ID" value="NZ_LLXX01000090.1"/>
</dbReference>
<dbReference type="AlphaFoldDB" id="A0A0R3LJ55"/>
<evidence type="ECO:0000313" key="2">
    <source>
        <dbReference type="Proteomes" id="UP000051913"/>
    </source>
</evidence>
<gene>
    <name evidence="1" type="ORF">CP49_07190</name>
</gene>
<accession>A0A0R3LJ55</accession>
<evidence type="ECO:0000313" key="1">
    <source>
        <dbReference type="EMBL" id="KRR07800.1"/>
    </source>
</evidence>
<sequence length="71" mass="8388">MDKQETGYDYIRYKQLLAEAVDETKRLELIEIMIREKARDRLEAQRTADQVAMTVMTVARVLGPRGRRENF</sequence>
<protein>
    <submittedName>
        <fullName evidence="1">Uncharacterized protein</fullName>
    </submittedName>
</protein>
<dbReference type="STRING" id="1518501.CQ10_18725"/>
<organism evidence="1 2">
    <name type="scientific">Bradyrhizobium valentinum</name>
    <dbReference type="NCBI Taxonomy" id="1518501"/>
    <lineage>
        <taxon>Bacteria</taxon>
        <taxon>Pseudomonadati</taxon>
        <taxon>Pseudomonadota</taxon>
        <taxon>Alphaproteobacteria</taxon>
        <taxon>Hyphomicrobiales</taxon>
        <taxon>Nitrobacteraceae</taxon>
        <taxon>Bradyrhizobium</taxon>
    </lineage>
</organism>
<keyword evidence="2" id="KW-1185">Reference proteome</keyword>
<comment type="caution">
    <text evidence="1">The sequence shown here is derived from an EMBL/GenBank/DDBJ whole genome shotgun (WGS) entry which is preliminary data.</text>
</comment>
<dbReference type="OrthoDB" id="8249836at2"/>